<keyword evidence="2" id="KW-0378">Hydrolase</keyword>
<keyword evidence="3" id="KW-1185">Reference proteome</keyword>
<feature type="domain" description="AB hydrolase-1" evidence="1">
    <location>
        <begin position="25"/>
        <end position="158"/>
    </location>
</feature>
<name>A0ABP4JGH8_9MICO</name>
<proteinExistence type="predicted"/>
<evidence type="ECO:0000313" key="2">
    <source>
        <dbReference type="EMBL" id="GAA1419398.1"/>
    </source>
</evidence>
<dbReference type="Pfam" id="PF00561">
    <property type="entry name" value="Abhydrolase_1"/>
    <property type="match status" value="1"/>
</dbReference>
<reference evidence="3" key="1">
    <citation type="journal article" date="2019" name="Int. J. Syst. Evol. Microbiol.">
        <title>The Global Catalogue of Microorganisms (GCM) 10K type strain sequencing project: providing services to taxonomists for standard genome sequencing and annotation.</title>
        <authorList>
            <consortium name="The Broad Institute Genomics Platform"/>
            <consortium name="The Broad Institute Genome Sequencing Center for Infectious Disease"/>
            <person name="Wu L."/>
            <person name="Ma J."/>
        </authorList>
    </citation>
    <scope>NUCLEOTIDE SEQUENCE [LARGE SCALE GENOMIC DNA]</scope>
    <source>
        <strain evidence="3">JCM 12398</strain>
    </source>
</reference>
<sequence>MRVRFPWSRKRSLPLLHVTESGTGPTVVLIHGIASSTTTFTNVIPLLVPDHRVVAVDLLGFGASPSPAAATYTVEEHVEYLERTLEAHGVGECILVGHSLGSLIGARYAATHRDVARGLVMVSPPVYLPPESFGDPVERTAMGLYLRAYEFLRRNKRFTIRNAALLARLSPIKDVLEVNERNWRAFTLSLQHAIETQSAVSDIAEVQAPVQLVYGTLDPFLMPGGLRIVEQMRHVSVHRVAGGDHVIRRRMARVVATAVASVAAREFRAR</sequence>
<organism evidence="2 3">
    <name type="scientific">Agrococcus citreus</name>
    <dbReference type="NCBI Taxonomy" id="84643"/>
    <lineage>
        <taxon>Bacteria</taxon>
        <taxon>Bacillati</taxon>
        <taxon>Actinomycetota</taxon>
        <taxon>Actinomycetes</taxon>
        <taxon>Micrococcales</taxon>
        <taxon>Microbacteriaceae</taxon>
        <taxon>Agrococcus</taxon>
    </lineage>
</organism>
<dbReference type="InterPro" id="IPR000073">
    <property type="entry name" value="AB_hydrolase_1"/>
</dbReference>
<evidence type="ECO:0000313" key="3">
    <source>
        <dbReference type="Proteomes" id="UP001501266"/>
    </source>
</evidence>
<comment type="caution">
    <text evidence="2">The sequence shown here is derived from an EMBL/GenBank/DDBJ whole genome shotgun (WGS) entry which is preliminary data.</text>
</comment>
<accession>A0ABP4JGH8</accession>
<dbReference type="EMBL" id="BAAAKK010000001">
    <property type="protein sequence ID" value="GAA1419398.1"/>
    <property type="molecule type" value="Genomic_DNA"/>
</dbReference>
<dbReference type="InterPro" id="IPR050266">
    <property type="entry name" value="AB_hydrolase_sf"/>
</dbReference>
<dbReference type="RefSeq" id="WP_343917369.1">
    <property type="nucleotide sequence ID" value="NZ_BAAAKK010000001.1"/>
</dbReference>
<dbReference type="SUPFAM" id="SSF53474">
    <property type="entry name" value="alpha/beta-Hydrolases"/>
    <property type="match status" value="1"/>
</dbReference>
<evidence type="ECO:0000259" key="1">
    <source>
        <dbReference type="Pfam" id="PF00561"/>
    </source>
</evidence>
<dbReference type="InterPro" id="IPR029058">
    <property type="entry name" value="AB_hydrolase_fold"/>
</dbReference>
<dbReference type="Gene3D" id="3.40.50.1820">
    <property type="entry name" value="alpha/beta hydrolase"/>
    <property type="match status" value="1"/>
</dbReference>
<protein>
    <submittedName>
        <fullName evidence="2">Alpha/beta hydrolase</fullName>
    </submittedName>
</protein>
<gene>
    <name evidence="2" type="ORF">GCM10009640_07020</name>
</gene>
<dbReference type="Proteomes" id="UP001501266">
    <property type="component" value="Unassembled WGS sequence"/>
</dbReference>
<dbReference type="PANTHER" id="PTHR43798:SF33">
    <property type="entry name" value="HYDROLASE, PUTATIVE (AFU_ORTHOLOGUE AFUA_2G14860)-RELATED"/>
    <property type="match status" value="1"/>
</dbReference>
<dbReference type="GO" id="GO:0016787">
    <property type="term" value="F:hydrolase activity"/>
    <property type="evidence" value="ECO:0007669"/>
    <property type="project" value="UniProtKB-KW"/>
</dbReference>
<dbReference type="PANTHER" id="PTHR43798">
    <property type="entry name" value="MONOACYLGLYCEROL LIPASE"/>
    <property type="match status" value="1"/>
</dbReference>